<evidence type="ECO:0000313" key="2">
    <source>
        <dbReference type="EMBL" id="OIJ95008.1"/>
    </source>
</evidence>
<evidence type="ECO:0000313" key="3">
    <source>
        <dbReference type="Proteomes" id="UP000179935"/>
    </source>
</evidence>
<sequence length="67" mass="7304">MNARPLILLLAAGVTGLVVALTGAPWWLAATAFGCLALGLGVVALQSVFPQESAHRLAWWRDRRRHR</sequence>
<organism evidence="2 3">
    <name type="scientific">Streptomyces colonosanans</name>
    <dbReference type="NCBI Taxonomy" id="1428652"/>
    <lineage>
        <taxon>Bacteria</taxon>
        <taxon>Bacillati</taxon>
        <taxon>Actinomycetota</taxon>
        <taxon>Actinomycetes</taxon>
        <taxon>Kitasatosporales</taxon>
        <taxon>Streptomycetaceae</taxon>
        <taxon>Streptomyces</taxon>
    </lineage>
</organism>
<accession>A0A1S2PMG8</accession>
<dbReference type="EMBL" id="MLYP01000025">
    <property type="protein sequence ID" value="OIJ95008.1"/>
    <property type="molecule type" value="Genomic_DNA"/>
</dbReference>
<dbReference type="PROSITE" id="PS51257">
    <property type="entry name" value="PROKAR_LIPOPROTEIN"/>
    <property type="match status" value="1"/>
</dbReference>
<proteinExistence type="predicted"/>
<keyword evidence="1" id="KW-0812">Transmembrane</keyword>
<gene>
    <name evidence="2" type="ORF">BIV24_09690</name>
</gene>
<keyword evidence="1" id="KW-1133">Transmembrane helix</keyword>
<dbReference type="Proteomes" id="UP000179935">
    <property type="component" value="Unassembled WGS sequence"/>
</dbReference>
<evidence type="ECO:0000256" key="1">
    <source>
        <dbReference type="SAM" id="Phobius"/>
    </source>
</evidence>
<reference evidence="2 3" key="1">
    <citation type="submission" date="2016-10" db="EMBL/GenBank/DDBJ databases">
        <title>Genome sequence of Streptomyces sp. MUSC 93.</title>
        <authorList>
            <person name="Lee L.-H."/>
            <person name="Ser H.-L."/>
            <person name="Law J.W.-F."/>
        </authorList>
    </citation>
    <scope>NUCLEOTIDE SEQUENCE [LARGE SCALE GENOMIC DNA]</scope>
    <source>
        <strain evidence="2 3">MUSC 93</strain>
    </source>
</reference>
<keyword evidence="1" id="KW-0472">Membrane</keyword>
<dbReference type="AlphaFoldDB" id="A0A1S2PMG8"/>
<dbReference type="RefSeq" id="WP_071365814.1">
    <property type="nucleotide sequence ID" value="NZ_MLYP01000025.1"/>
</dbReference>
<protein>
    <submittedName>
        <fullName evidence="2">Uncharacterized protein</fullName>
    </submittedName>
</protein>
<keyword evidence="3" id="KW-1185">Reference proteome</keyword>
<comment type="caution">
    <text evidence="2">The sequence shown here is derived from an EMBL/GenBank/DDBJ whole genome shotgun (WGS) entry which is preliminary data.</text>
</comment>
<name>A0A1S2PMG8_9ACTN</name>
<feature type="transmembrane region" description="Helical" evidence="1">
    <location>
        <begin position="30"/>
        <end position="49"/>
    </location>
</feature>